<dbReference type="Pfam" id="PF10110">
    <property type="entry name" value="GPDPase_memb"/>
    <property type="match status" value="1"/>
</dbReference>
<dbReference type="AlphaFoldDB" id="A0A6I1MPB8"/>
<keyword evidence="1" id="KW-1133">Transmembrane helix</keyword>
<dbReference type="Proteomes" id="UP000430345">
    <property type="component" value="Unassembled WGS sequence"/>
</dbReference>
<keyword evidence="1" id="KW-0472">Membrane</keyword>
<evidence type="ECO:0000259" key="2">
    <source>
        <dbReference type="Pfam" id="PF10110"/>
    </source>
</evidence>
<feature type="transmembrane region" description="Helical" evidence="1">
    <location>
        <begin position="67"/>
        <end position="95"/>
    </location>
</feature>
<dbReference type="EMBL" id="WHJC01000552">
    <property type="protein sequence ID" value="MPQ45275.1"/>
    <property type="molecule type" value="Genomic_DNA"/>
</dbReference>
<evidence type="ECO:0000256" key="1">
    <source>
        <dbReference type="SAM" id="Phobius"/>
    </source>
</evidence>
<comment type="caution">
    <text evidence="3">The sequence shown here is derived from an EMBL/GenBank/DDBJ whole genome shotgun (WGS) entry which is preliminary data.</text>
</comment>
<feature type="non-terminal residue" evidence="3">
    <location>
        <position position="250"/>
    </location>
</feature>
<evidence type="ECO:0000313" key="4">
    <source>
        <dbReference type="Proteomes" id="UP000430345"/>
    </source>
</evidence>
<evidence type="ECO:0000313" key="3">
    <source>
        <dbReference type="EMBL" id="MPQ45275.1"/>
    </source>
</evidence>
<sequence>MYKKLFKDFKYLFTYNLSTLIIFELFHKGIAVLAIVPFINLLINLAIKKEGLAYLFSQNLIKLITNPISIILILTAVILLVFYIFFEITAVVICIEEGRKDNKINFFKLILLSFKKALLVLNPKNILLFIMILIIIPLTNLNFTSGLLMKLKIPEYVLHYINSNKLLNIIYISVFLLIYILMNRWIFSIYQVILETTSFNLAIRKSLKATKKKLIKIILYSIILFVTTYLVGITVYYIGIVFIALFSKYI</sequence>
<feature type="transmembrane region" description="Helical" evidence="1">
    <location>
        <begin position="21"/>
        <end position="47"/>
    </location>
</feature>
<keyword evidence="1" id="KW-0812">Transmembrane</keyword>
<reference evidence="3 4" key="1">
    <citation type="submission" date="2019-10" db="EMBL/GenBank/DDBJ databases">
        <title>The Genome Sequence of Clostridium tarantellae Isolated from Fish Brain.</title>
        <authorList>
            <person name="Bano L."/>
            <person name="Kiel M."/>
            <person name="Sales G."/>
            <person name="Doxey A.C."/>
            <person name="Mansfield M.J."/>
            <person name="Schiavone M."/>
            <person name="Rossetto O."/>
            <person name="Pirazzini M."/>
            <person name="Dobrindt U."/>
            <person name="Montecucco C."/>
        </authorList>
    </citation>
    <scope>NUCLEOTIDE SEQUENCE [LARGE SCALE GENOMIC DNA]</scope>
    <source>
        <strain evidence="3 4">DSM 3997</strain>
    </source>
</reference>
<proteinExistence type="predicted"/>
<dbReference type="RefSeq" id="WP_207707481.1">
    <property type="nucleotide sequence ID" value="NZ_WHJC01000552.1"/>
</dbReference>
<feature type="transmembrane region" description="Helical" evidence="1">
    <location>
        <begin position="214"/>
        <end position="247"/>
    </location>
</feature>
<feature type="transmembrane region" description="Helical" evidence="1">
    <location>
        <begin position="169"/>
        <end position="193"/>
    </location>
</feature>
<feature type="domain" description="Glycerophosphoryl diester phosphodiesterase membrane" evidence="2">
    <location>
        <begin position="12"/>
        <end position="246"/>
    </location>
</feature>
<protein>
    <submittedName>
        <fullName evidence="3">Glycerophosphodiester phosphodiesterase</fullName>
    </submittedName>
</protein>
<organism evidence="3 4">
    <name type="scientific">Clostridium tarantellae</name>
    <dbReference type="NCBI Taxonomy" id="39493"/>
    <lineage>
        <taxon>Bacteria</taxon>
        <taxon>Bacillati</taxon>
        <taxon>Bacillota</taxon>
        <taxon>Clostridia</taxon>
        <taxon>Eubacteriales</taxon>
        <taxon>Clostridiaceae</taxon>
        <taxon>Clostridium</taxon>
    </lineage>
</organism>
<keyword evidence="4" id="KW-1185">Reference proteome</keyword>
<name>A0A6I1MPB8_9CLOT</name>
<feature type="transmembrane region" description="Helical" evidence="1">
    <location>
        <begin position="126"/>
        <end position="149"/>
    </location>
</feature>
<gene>
    <name evidence="3" type="ORF">GBZ86_16280</name>
</gene>
<dbReference type="InterPro" id="IPR018476">
    <property type="entry name" value="GlyceroP-diester-Pdiesterase_M"/>
</dbReference>
<accession>A0A6I1MPB8</accession>